<proteinExistence type="predicted"/>
<evidence type="ECO:0000313" key="1">
    <source>
        <dbReference type="EMBL" id="KAF9645022.1"/>
    </source>
</evidence>
<gene>
    <name evidence="1" type="ORF">BDM02DRAFT_3120896</name>
</gene>
<sequence length="1221" mass="134402">MTKTYLMSGLIEKMQSPDQDFRFMGLNDLMNEIKQDPNNFLGDEATENKVLRQVMALVEDKISEVKNQAVKCLGQLIKIIRESQMDFVVDKLIDFSSNKDEELRDISSLALKTITAELPLESQIAPKACAKLSPKLLQQLTNPATTPQGLVESLSILSILLTRFPTYFSNSTFLPLPLLTPLLSHPRPVVRKRAITTIAQIIPLSSPDSFSELLKTEILPNLAPTAPNDKQKTIVQLVSSVVRLSTQQISPVVGEITPAIVQSLQKEDEELRESCLQALESLVLRCPTEISSHVVAVIQAGLQFIKYDPNYTAEVEDEDEEMGDEDDGDDDEDGELDEYSDDEDTSYKIRRSATKLLAAVIQTRPDLLSLILRDISPVIISRFGDREQTVRLEVWATYSALLVQVSMYGGPLTKAGETPVGGKRKREEEMDIEESPHVLLRAQVPGLSKALLTQIRSQKTATVTLQAGFELLKALLSVIPGSLTTQTPQIFAILKNSLSQSSSTTTSGLHSTCLAFLSSYFSTHPPAAFTNSLPGIIPTLLKTCQERHPRVSSEAFRAFSSLLRALRPVKGGDWVDSLYDLSVKKLSSSDTDTDVRSSAEQCIGTLWVCATDVMQRKEKKEWVAICRTTGRTEGAVEVVSMVAREVYIDDNWVDGCVAWAMVLLQKSGRSGKADVFTCLDLLLRRYGSDLPADLPSTLLPHLRPYISTSDIPLLAQAVAIIALLLRLAPSITFPLVEREFLKDVSVISCSPLASGVALESLLSFYGSLVEADMQIASHVIPNLVAVADKAPKFEVSYSNVAKCVAEVVKNQQGIAAGTISEFTRHLKSPKSKTSNTVLGLLVLGELGRFIDMSPQPEVFNIAIEHFSDEQEEVKTAAAFAAGNIAIGNLPQFLPALVKMVQNDAEKRLLSLHSLKEVVTHCSHGQLEGSAETLWAPLFDNSENSEEITRNVAAACLGKLSTTNPCKYLPQLHNRIKDANPTSRATVVAAIRYTFVESSPAFDELLGPMLIDFLSLMLDPDLTVRRLALSTLNSAARTKAYLIRDHLQTLLPTLCQETVIKPDLIRTVQMGPWTHKVDDGLEARKTAYETLYTLLDTCLSKLDLHEFLGRVIQGLTDDSDEIKVICHMMLFRLPQLAPAAVSQRLDEITPFLEKSMKGVTVTKDTVKQDLERAAELQRSTLRAVVALSKVSGSGNSPKFDKFVAEVRVSSQWAAEFKDLQGV</sequence>
<dbReference type="EMBL" id="MU118107">
    <property type="protein sequence ID" value="KAF9645022.1"/>
    <property type="molecule type" value="Genomic_DNA"/>
</dbReference>
<organism evidence="1 2">
    <name type="scientific">Thelephora ganbajun</name>
    <name type="common">Ganba fungus</name>
    <dbReference type="NCBI Taxonomy" id="370292"/>
    <lineage>
        <taxon>Eukaryota</taxon>
        <taxon>Fungi</taxon>
        <taxon>Dikarya</taxon>
        <taxon>Basidiomycota</taxon>
        <taxon>Agaricomycotina</taxon>
        <taxon>Agaricomycetes</taxon>
        <taxon>Thelephorales</taxon>
        <taxon>Thelephoraceae</taxon>
        <taxon>Thelephora</taxon>
    </lineage>
</organism>
<keyword evidence="2" id="KW-1185">Reference proteome</keyword>
<accession>A0ACB6Z669</accession>
<dbReference type="Proteomes" id="UP000886501">
    <property type="component" value="Unassembled WGS sequence"/>
</dbReference>
<reference evidence="1" key="2">
    <citation type="journal article" date="2020" name="Nat. Commun.">
        <title>Large-scale genome sequencing of mycorrhizal fungi provides insights into the early evolution of symbiotic traits.</title>
        <authorList>
            <person name="Miyauchi S."/>
            <person name="Kiss E."/>
            <person name="Kuo A."/>
            <person name="Drula E."/>
            <person name="Kohler A."/>
            <person name="Sanchez-Garcia M."/>
            <person name="Morin E."/>
            <person name="Andreopoulos B."/>
            <person name="Barry K.W."/>
            <person name="Bonito G."/>
            <person name="Buee M."/>
            <person name="Carver A."/>
            <person name="Chen C."/>
            <person name="Cichocki N."/>
            <person name="Clum A."/>
            <person name="Culley D."/>
            <person name="Crous P.W."/>
            <person name="Fauchery L."/>
            <person name="Girlanda M."/>
            <person name="Hayes R.D."/>
            <person name="Keri Z."/>
            <person name="LaButti K."/>
            <person name="Lipzen A."/>
            <person name="Lombard V."/>
            <person name="Magnuson J."/>
            <person name="Maillard F."/>
            <person name="Murat C."/>
            <person name="Nolan M."/>
            <person name="Ohm R.A."/>
            <person name="Pangilinan J."/>
            <person name="Pereira M.F."/>
            <person name="Perotto S."/>
            <person name="Peter M."/>
            <person name="Pfister S."/>
            <person name="Riley R."/>
            <person name="Sitrit Y."/>
            <person name="Stielow J.B."/>
            <person name="Szollosi G."/>
            <person name="Zifcakova L."/>
            <person name="Stursova M."/>
            <person name="Spatafora J.W."/>
            <person name="Tedersoo L."/>
            <person name="Vaario L.M."/>
            <person name="Yamada A."/>
            <person name="Yan M."/>
            <person name="Wang P."/>
            <person name="Xu J."/>
            <person name="Bruns T."/>
            <person name="Baldrian P."/>
            <person name="Vilgalys R."/>
            <person name="Dunand C."/>
            <person name="Henrissat B."/>
            <person name="Grigoriev I.V."/>
            <person name="Hibbett D."/>
            <person name="Nagy L.G."/>
            <person name="Martin F.M."/>
        </authorList>
    </citation>
    <scope>NUCLEOTIDE SEQUENCE</scope>
    <source>
        <strain evidence="1">P2</strain>
    </source>
</reference>
<protein>
    <submittedName>
        <fullName evidence="1">TIP120-domain-containing protein</fullName>
    </submittedName>
</protein>
<evidence type="ECO:0000313" key="2">
    <source>
        <dbReference type="Proteomes" id="UP000886501"/>
    </source>
</evidence>
<reference evidence="1" key="1">
    <citation type="submission" date="2019-10" db="EMBL/GenBank/DDBJ databases">
        <authorList>
            <consortium name="DOE Joint Genome Institute"/>
            <person name="Kuo A."/>
            <person name="Miyauchi S."/>
            <person name="Kiss E."/>
            <person name="Drula E."/>
            <person name="Kohler A."/>
            <person name="Sanchez-Garcia M."/>
            <person name="Andreopoulos B."/>
            <person name="Barry K.W."/>
            <person name="Bonito G."/>
            <person name="Buee M."/>
            <person name="Carver A."/>
            <person name="Chen C."/>
            <person name="Cichocki N."/>
            <person name="Clum A."/>
            <person name="Culley D."/>
            <person name="Crous P.W."/>
            <person name="Fauchery L."/>
            <person name="Girlanda M."/>
            <person name="Hayes R."/>
            <person name="Keri Z."/>
            <person name="Labutti K."/>
            <person name="Lipzen A."/>
            <person name="Lombard V."/>
            <person name="Magnuson J."/>
            <person name="Maillard F."/>
            <person name="Morin E."/>
            <person name="Murat C."/>
            <person name="Nolan M."/>
            <person name="Ohm R."/>
            <person name="Pangilinan J."/>
            <person name="Pereira M."/>
            <person name="Perotto S."/>
            <person name="Peter M."/>
            <person name="Riley R."/>
            <person name="Sitrit Y."/>
            <person name="Stielow B."/>
            <person name="Szollosi G."/>
            <person name="Zifcakova L."/>
            <person name="Stursova M."/>
            <person name="Spatafora J.W."/>
            <person name="Tedersoo L."/>
            <person name="Vaario L.-M."/>
            <person name="Yamada A."/>
            <person name="Yan M."/>
            <person name="Wang P."/>
            <person name="Xu J."/>
            <person name="Bruns T."/>
            <person name="Baldrian P."/>
            <person name="Vilgalys R."/>
            <person name="Henrissat B."/>
            <person name="Grigoriev I.V."/>
            <person name="Hibbett D."/>
            <person name="Nagy L.G."/>
            <person name="Martin F.M."/>
        </authorList>
    </citation>
    <scope>NUCLEOTIDE SEQUENCE</scope>
    <source>
        <strain evidence="1">P2</strain>
    </source>
</reference>
<name>A0ACB6Z669_THEGA</name>
<comment type="caution">
    <text evidence="1">The sequence shown here is derived from an EMBL/GenBank/DDBJ whole genome shotgun (WGS) entry which is preliminary data.</text>
</comment>